<feature type="compositionally biased region" description="Low complexity" evidence="1">
    <location>
        <begin position="101"/>
        <end position="122"/>
    </location>
</feature>
<dbReference type="AlphaFoldDB" id="A0A0G4FXC9"/>
<gene>
    <name evidence="2" type="ORF">Vbra_6044</name>
</gene>
<name>A0A0G4FXC9_VITBC</name>
<evidence type="ECO:0000256" key="1">
    <source>
        <dbReference type="SAM" id="MobiDB-lite"/>
    </source>
</evidence>
<dbReference type="Proteomes" id="UP000041254">
    <property type="component" value="Unassembled WGS sequence"/>
</dbReference>
<accession>A0A0G4FXC9</accession>
<evidence type="ECO:0000313" key="3">
    <source>
        <dbReference type="Proteomes" id="UP000041254"/>
    </source>
</evidence>
<dbReference type="EMBL" id="CDMY01000520">
    <property type="protein sequence ID" value="CEM20057.1"/>
    <property type="molecule type" value="Genomic_DNA"/>
</dbReference>
<sequence length="200" mass="21806">MMTAAEAYVAVRTIAEVTSELLSRSPASNWEANERYAYLTRCAAETKWTKTTRGNKHQVGYVSSSGVWMPQWMAKMTPTQLKEWIIDDRNRVPDDGIATYPSSPAESSPSPSMASGDPSADAVALQRSLRDGDIGGAMSAVTRLCAARADLEVFIDQAETIRRAKQSMGGTLCELGFPPERVFALVENKDSLDACFAELC</sequence>
<reference evidence="2 3" key="1">
    <citation type="submission" date="2014-11" db="EMBL/GenBank/DDBJ databases">
        <authorList>
            <person name="Zhu J."/>
            <person name="Qi W."/>
            <person name="Song R."/>
        </authorList>
    </citation>
    <scope>NUCLEOTIDE SEQUENCE [LARGE SCALE GENOMIC DNA]</scope>
</reference>
<evidence type="ECO:0000313" key="2">
    <source>
        <dbReference type="EMBL" id="CEM20057.1"/>
    </source>
</evidence>
<proteinExistence type="predicted"/>
<keyword evidence="3" id="KW-1185">Reference proteome</keyword>
<dbReference type="InParanoid" id="A0A0G4FXC9"/>
<protein>
    <submittedName>
        <fullName evidence="2">Uncharacterized protein</fullName>
    </submittedName>
</protein>
<dbReference type="VEuPathDB" id="CryptoDB:Vbra_6044"/>
<organism evidence="2 3">
    <name type="scientific">Vitrella brassicaformis (strain CCMP3155)</name>
    <dbReference type="NCBI Taxonomy" id="1169540"/>
    <lineage>
        <taxon>Eukaryota</taxon>
        <taxon>Sar</taxon>
        <taxon>Alveolata</taxon>
        <taxon>Colpodellida</taxon>
        <taxon>Vitrellaceae</taxon>
        <taxon>Vitrella</taxon>
    </lineage>
</organism>
<feature type="region of interest" description="Disordered" evidence="1">
    <location>
        <begin position="95"/>
        <end position="122"/>
    </location>
</feature>